<feature type="region of interest" description="Disordered" evidence="1">
    <location>
        <begin position="52"/>
        <end position="77"/>
    </location>
</feature>
<evidence type="ECO:0000313" key="2">
    <source>
        <dbReference type="EMBL" id="CAE4568910.1"/>
    </source>
</evidence>
<reference evidence="3" key="1">
    <citation type="submission" date="2021-01" db="EMBL/GenBank/DDBJ databases">
        <authorList>
            <person name="Corre E."/>
            <person name="Pelletier E."/>
            <person name="Niang G."/>
            <person name="Scheremetjew M."/>
            <person name="Finn R."/>
            <person name="Kale V."/>
            <person name="Holt S."/>
            <person name="Cochrane G."/>
            <person name="Meng A."/>
            <person name="Brown T."/>
            <person name="Cohen L."/>
        </authorList>
    </citation>
    <scope>NUCLEOTIDE SEQUENCE</scope>
    <source>
        <strain evidence="3">CCMP3105</strain>
    </source>
</reference>
<evidence type="ECO:0000313" key="3">
    <source>
        <dbReference type="EMBL" id="CAE4568911.1"/>
    </source>
</evidence>
<organism evidence="3">
    <name type="scientific">Alexandrium monilatum</name>
    <dbReference type="NCBI Taxonomy" id="311494"/>
    <lineage>
        <taxon>Eukaryota</taxon>
        <taxon>Sar</taxon>
        <taxon>Alveolata</taxon>
        <taxon>Dinophyceae</taxon>
        <taxon>Gonyaulacales</taxon>
        <taxon>Pyrocystaceae</taxon>
        <taxon>Alexandrium</taxon>
    </lineage>
</organism>
<protein>
    <recommendedName>
        <fullName evidence="4">DUF2891 domain-containing protein</fullName>
    </recommendedName>
</protein>
<dbReference type="InterPro" id="IPR021365">
    <property type="entry name" value="DUF2891"/>
</dbReference>
<dbReference type="AlphaFoldDB" id="A0A6T0UB13"/>
<sequence>MRVAHCWFSSGHIRRAGTAAGPVACGLTAFSSSRPAPAAGCEAHAAAAALHGGAQGRAGDSPRGGGGGGASASSAPRVTGSELAARIVDRAFGCACESVVRTDPGPYQKTAHEYGCQGPDAWHPAFYGCWDWHSAVHSHFLIVRCLRCHTVDETERAAALSVLRRHLSKLNMAMEVASLRREKPGWECPYGLAWVLRLAQELQGWDAELSATVEPLERAAVATLAAWLEQAAAAPDRGGGHGSAAFAARLVLQHARARPDGVPEAVVQTCAKALAGLAPARACAQGHPFLSPLLVEAQLHMAAGGDSGWEWLRRLELGELLGLEPVRGDPHDIRTCHALGLNFSRAEGLAELATAWPDPTAAAMLLDKARAHLAASAPYLRSGGWMGDHWIGTFALLALEACLRAEAALQAW</sequence>
<feature type="compositionally biased region" description="Low complexity" evidence="1">
    <location>
        <begin position="52"/>
        <end position="61"/>
    </location>
</feature>
<dbReference type="EMBL" id="HBNR01013205">
    <property type="protein sequence ID" value="CAE4568910.1"/>
    <property type="molecule type" value="Transcribed_RNA"/>
</dbReference>
<dbReference type="EMBL" id="HBNR01013206">
    <property type="protein sequence ID" value="CAE4568911.1"/>
    <property type="molecule type" value="Transcribed_RNA"/>
</dbReference>
<evidence type="ECO:0008006" key="4">
    <source>
        <dbReference type="Google" id="ProtNLM"/>
    </source>
</evidence>
<proteinExistence type="predicted"/>
<accession>A0A6T0UB13</accession>
<gene>
    <name evidence="2" type="ORF">AMON00008_LOCUS8529</name>
    <name evidence="3" type="ORF">AMON00008_LOCUS8530</name>
</gene>
<evidence type="ECO:0000256" key="1">
    <source>
        <dbReference type="SAM" id="MobiDB-lite"/>
    </source>
</evidence>
<name>A0A6T0UB13_9DINO</name>
<dbReference type="Pfam" id="PF11199">
    <property type="entry name" value="DUF2891"/>
    <property type="match status" value="1"/>
</dbReference>